<evidence type="ECO:0000313" key="1">
    <source>
        <dbReference type="EMBL" id="EOH77064.1"/>
    </source>
</evidence>
<name>R2RM81_9ENTE</name>
<keyword evidence="4" id="KW-1185">Reference proteome</keyword>
<evidence type="ECO:0000313" key="4">
    <source>
        <dbReference type="Proteomes" id="UP000014158"/>
    </source>
</evidence>
<reference evidence="1 3" key="1">
    <citation type="submission" date="2013-02" db="EMBL/GenBank/DDBJ databases">
        <title>The Genome Sequence of Enterococcus raffinosus ATCC_49464.</title>
        <authorList>
            <consortium name="The Broad Institute Genome Sequencing Platform"/>
            <consortium name="The Broad Institute Genome Sequencing Center for Infectious Disease"/>
            <person name="Earl A.M."/>
            <person name="Gilmore M.S."/>
            <person name="Lebreton F."/>
            <person name="Walker B."/>
            <person name="Young S.K."/>
            <person name="Zeng Q."/>
            <person name="Gargeya S."/>
            <person name="Fitzgerald M."/>
            <person name="Haas B."/>
            <person name="Abouelleil A."/>
            <person name="Alvarado L."/>
            <person name="Arachchi H.M."/>
            <person name="Berlin A.M."/>
            <person name="Chapman S.B."/>
            <person name="Dewar J."/>
            <person name="Goldberg J."/>
            <person name="Griggs A."/>
            <person name="Gujja S."/>
            <person name="Hansen M."/>
            <person name="Howarth C."/>
            <person name="Imamovic A."/>
            <person name="Larimer J."/>
            <person name="McCowan C."/>
            <person name="Murphy C."/>
            <person name="Neiman D."/>
            <person name="Pearson M."/>
            <person name="Priest M."/>
            <person name="Roberts A."/>
            <person name="Saif S."/>
            <person name="Shea T."/>
            <person name="Sisk P."/>
            <person name="Sykes S."/>
            <person name="Wortman J."/>
            <person name="Nusbaum C."/>
            <person name="Birren B."/>
        </authorList>
    </citation>
    <scope>NUCLEOTIDE SEQUENCE [LARGE SCALE GENOMIC DNA]</scope>
    <source>
        <strain evidence="1 3">ATCC 49464</strain>
    </source>
</reference>
<dbReference type="OrthoDB" id="2180620at2"/>
<dbReference type="RefSeq" id="WP_010745845.1">
    <property type="nucleotide sequence ID" value="NZ_ASWF01000003.1"/>
</dbReference>
<evidence type="ECO:0000313" key="2">
    <source>
        <dbReference type="EMBL" id="EOT75757.1"/>
    </source>
</evidence>
<organism evidence="1 3">
    <name type="scientific">Enterococcus raffinosus ATCC 49464</name>
    <dbReference type="NCBI Taxonomy" id="1158602"/>
    <lineage>
        <taxon>Bacteria</taxon>
        <taxon>Bacillati</taxon>
        <taxon>Bacillota</taxon>
        <taxon>Bacilli</taxon>
        <taxon>Lactobacillales</taxon>
        <taxon>Enterococcaceae</taxon>
        <taxon>Enterococcus</taxon>
    </lineage>
</organism>
<dbReference type="EMBL" id="ASWF01000003">
    <property type="protein sequence ID" value="EOT75757.1"/>
    <property type="molecule type" value="Genomic_DNA"/>
</dbReference>
<accession>R2RM81</accession>
<dbReference type="AlphaFoldDB" id="R2RM81"/>
<evidence type="ECO:0000313" key="3">
    <source>
        <dbReference type="Proteomes" id="UP000013877"/>
    </source>
</evidence>
<comment type="caution">
    <text evidence="1">The sequence shown here is derived from an EMBL/GenBank/DDBJ whole genome shotgun (WGS) entry which is preliminary data.</text>
</comment>
<dbReference type="Proteomes" id="UP000013877">
    <property type="component" value="Unassembled WGS sequence"/>
</dbReference>
<sequence length="136" mass="15566">MELKQIYRGMQNGAETIQENFAAIQQEDVYKKNIFRGAIYFSDANVFKFNEADVHKGILITCERYDASTGKTLGYGVHTTFVPKPSMEQNYGKENRIPLSDTIKSFILQKNQIAGILENYSTVKRRDFVLTDITLL</sequence>
<dbReference type="HOGENOM" id="CLU_1882543_0_0_9"/>
<dbReference type="Proteomes" id="UP000014158">
    <property type="component" value="Unassembled WGS sequence"/>
</dbReference>
<dbReference type="PATRIC" id="fig|1158602.3.peg.2637"/>
<gene>
    <name evidence="2" type="ORF">I590_02581</name>
    <name evidence="1" type="ORF">UAK_02637</name>
</gene>
<dbReference type="Gene3D" id="6.10.140.2190">
    <property type="match status" value="1"/>
</dbReference>
<dbReference type="EMBL" id="AJAL01000014">
    <property type="protein sequence ID" value="EOH77064.1"/>
    <property type="molecule type" value="Genomic_DNA"/>
</dbReference>
<reference evidence="2 4" key="2">
    <citation type="submission" date="2013-03" db="EMBL/GenBank/DDBJ databases">
        <title>The Genome Sequence of Enterococcus raffinosus ATCC_49464 (PacBio/Illumina hybrid assembly).</title>
        <authorList>
            <consortium name="The Broad Institute Genomics Platform"/>
            <consortium name="The Broad Institute Genome Sequencing Center for Infectious Disease"/>
            <person name="Earl A."/>
            <person name="Russ C."/>
            <person name="Gilmore M."/>
            <person name="Surin D."/>
            <person name="Walker B."/>
            <person name="Young S."/>
            <person name="Zeng Q."/>
            <person name="Gargeya S."/>
            <person name="Fitzgerald M."/>
            <person name="Haas B."/>
            <person name="Abouelleil A."/>
            <person name="Allen A.W."/>
            <person name="Alvarado L."/>
            <person name="Arachchi H.M."/>
            <person name="Berlin A.M."/>
            <person name="Chapman S.B."/>
            <person name="Gainer-Dewar J."/>
            <person name="Goldberg J."/>
            <person name="Griggs A."/>
            <person name="Gujja S."/>
            <person name="Hansen M."/>
            <person name="Howarth C."/>
            <person name="Imamovic A."/>
            <person name="Ireland A."/>
            <person name="Larimer J."/>
            <person name="McCowan C."/>
            <person name="Murphy C."/>
            <person name="Pearson M."/>
            <person name="Poon T.W."/>
            <person name="Priest M."/>
            <person name="Roberts A."/>
            <person name="Saif S."/>
            <person name="Shea T."/>
            <person name="Sisk P."/>
            <person name="Sykes S."/>
            <person name="Wortman J."/>
            <person name="Nusbaum C."/>
            <person name="Birren B."/>
        </authorList>
    </citation>
    <scope>NUCLEOTIDE SEQUENCE [LARGE SCALE GENOMIC DNA]</scope>
    <source>
        <strain evidence="2 4">ATCC 49464</strain>
    </source>
</reference>
<dbReference type="eggNOG" id="ENOG5032HV9">
    <property type="taxonomic scope" value="Bacteria"/>
</dbReference>
<protein>
    <submittedName>
        <fullName evidence="1">Uncharacterized protein</fullName>
    </submittedName>
</protein>
<proteinExistence type="predicted"/>